<feature type="region of interest" description="Disordered" evidence="1">
    <location>
        <begin position="67"/>
        <end position="129"/>
    </location>
</feature>
<keyword evidence="3" id="KW-1185">Reference proteome</keyword>
<accession>A0ABN8I120</accession>
<dbReference type="Proteomes" id="UP000837857">
    <property type="component" value="Chromosome 16"/>
</dbReference>
<sequence length="220" mass="24789">MLLSFPTSKDSKRTVKKQRKEMELIAVSPKQFEIIFAFVREAFRQPRSSRLAFWREWRFSAGTRKANIKPQRMNREAETAKESGPPLRARAPERITRATEAHVKIETLPPPRYPPQHPGNGEENRERERRGVGYASHCEEAAWHLIKTPRLSKPALVADTGKRSCGAPKEHEERVLRRAARPAAATSDGRLRLPAARASAPARALPPAANPTPDFVTSHL</sequence>
<reference evidence="2" key="1">
    <citation type="submission" date="2022-03" db="EMBL/GenBank/DDBJ databases">
        <authorList>
            <person name="Martin H S."/>
        </authorList>
    </citation>
    <scope>NUCLEOTIDE SEQUENCE</scope>
</reference>
<dbReference type="EMBL" id="OW152828">
    <property type="protein sequence ID" value="CAH2045853.1"/>
    <property type="molecule type" value="Genomic_DNA"/>
</dbReference>
<evidence type="ECO:0000256" key="1">
    <source>
        <dbReference type="SAM" id="MobiDB-lite"/>
    </source>
</evidence>
<feature type="compositionally biased region" description="Pro residues" evidence="1">
    <location>
        <begin position="108"/>
        <end position="117"/>
    </location>
</feature>
<protein>
    <submittedName>
        <fullName evidence="2">Uncharacterized protein</fullName>
    </submittedName>
</protein>
<feature type="compositionally biased region" description="Low complexity" evidence="1">
    <location>
        <begin position="192"/>
        <end position="207"/>
    </location>
</feature>
<evidence type="ECO:0000313" key="2">
    <source>
        <dbReference type="EMBL" id="CAH2045853.1"/>
    </source>
</evidence>
<feature type="region of interest" description="Disordered" evidence="1">
    <location>
        <begin position="159"/>
        <end position="220"/>
    </location>
</feature>
<evidence type="ECO:0000313" key="3">
    <source>
        <dbReference type="Proteomes" id="UP000837857"/>
    </source>
</evidence>
<gene>
    <name evidence="2" type="ORF">IPOD504_LOCUS5259</name>
</gene>
<organism evidence="2 3">
    <name type="scientific">Iphiclides podalirius</name>
    <name type="common">scarce swallowtail</name>
    <dbReference type="NCBI Taxonomy" id="110791"/>
    <lineage>
        <taxon>Eukaryota</taxon>
        <taxon>Metazoa</taxon>
        <taxon>Ecdysozoa</taxon>
        <taxon>Arthropoda</taxon>
        <taxon>Hexapoda</taxon>
        <taxon>Insecta</taxon>
        <taxon>Pterygota</taxon>
        <taxon>Neoptera</taxon>
        <taxon>Endopterygota</taxon>
        <taxon>Lepidoptera</taxon>
        <taxon>Glossata</taxon>
        <taxon>Ditrysia</taxon>
        <taxon>Papilionoidea</taxon>
        <taxon>Papilionidae</taxon>
        <taxon>Papilioninae</taxon>
        <taxon>Iphiclides</taxon>
    </lineage>
</organism>
<feature type="compositionally biased region" description="Basic and acidic residues" evidence="1">
    <location>
        <begin position="90"/>
        <end position="105"/>
    </location>
</feature>
<feature type="compositionally biased region" description="Basic and acidic residues" evidence="1">
    <location>
        <begin position="120"/>
        <end position="129"/>
    </location>
</feature>
<proteinExistence type="predicted"/>
<feature type="non-terminal residue" evidence="2">
    <location>
        <position position="220"/>
    </location>
</feature>
<name>A0ABN8I120_9NEOP</name>